<feature type="transmembrane region" description="Helical" evidence="2">
    <location>
        <begin position="28"/>
        <end position="46"/>
    </location>
</feature>
<keyword evidence="2" id="KW-1133">Transmembrane helix</keyword>
<feature type="compositionally biased region" description="Basic and acidic residues" evidence="1">
    <location>
        <begin position="122"/>
        <end position="138"/>
    </location>
</feature>
<dbReference type="EMBL" id="JAFFZE010000015">
    <property type="protein sequence ID" value="MCT2585304.1"/>
    <property type="molecule type" value="Genomic_DNA"/>
</dbReference>
<reference evidence="3 4" key="1">
    <citation type="submission" date="2021-02" db="EMBL/GenBank/DDBJ databases">
        <title>Actinophytocola xerophila sp. nov., isolated from soil of cotton cropping field.</title>
        <authorList>
            <person name="Huang R."/>
            <person name="Chen X."/>
            <person name="Ge X."/>
            <person name="Liu W."/>
        </authorList>
    </citation>
    <scope>NUCLEOTIDE SEQUENCE [LARGE SCALE GENOMIC DNA]</scope>
    <source>
        <strain evidence="3 4">S1-96</strain>
    </source>
</reference>
<dbReference type="InterPro" id="IPR019051">
    <property type="entry name" value="Trp_biosyn_TM_oprn/chp"/>
</dbReference>
<accession>A0ABT2JCM9</accession>
<feature type="transmembrane region" description="Helical" evidence="2">
    <location>
        <begin position="51"/>
        <end position="68"/>
    </location>
</feature>
<evidence type="ECO:0000313" key="3">
    <source>
        <dbReference type="EMBL" id="MCT2585304.1"/>
    </source>
</evidence>
<organism evidence="3 4">
    <name type="scientific">Actinophytocola gossypii</name>
    <dbReference type="NCBI Taxonomy" id="2812003"/>
    <lineage>
        <taxon>Bacteria</taxon>
        <taxon>Bacillati</taxon>
        <taxon>Actinomycetota</taxon>
        <taxon>Actinomycetes</taxon>
        <taxon>Pseudonocardiales</taxon>
        <taxon>Pseudonocardiaceae</taxon>
    </lineage>
</organism>
<evidence type="ECO:0000256" key="1">
    <source>
        <dbReference type="SAM" id="MobiDB-lite"/>
    </source>
</evidence>
<proteinExistence type="predicted"/>
<gene>
    <name evidence="3" type="ORF">JT362_19485</name>
</gene>
<feature type="transmembrane region" description="Helical" evidence="2">
    <location>
        <begin position="74"/>
        <end position="97"/>
    </location>
</feature>
<dbReference type="Pfam" id="PF09534">
    <property type="entry name" value="Trp_oprn_chp"/>
    <property type="match status" value="1"/>
</dbReference>
<keyword evidence="4" id="KW-1185">Reference proteome</keyword>
<evidence type="ECO:0000313" key="4">
    <source>
        <dbReference type="Proteomes" id="UP001156441"/>
    </source>
</evidence>
<sequence length="146" mass="14371">MVLLPLLGAAAALWGSTRLDGGPGSGTGLALVALAGAGGAIAVGGWGRRVVGALVAVAGLLAGWRALAADGAGAGRWVALLGAVLLVVAGVLVVRLATRLPTMGARYASPAARRASGDPDGDPDKDLWDGLSEGRDPTAAEVEDER</sequence>
<evidence type="ECO:0000256" key="2">
    <source>
        <dbReference type="SAM" id="Phobius"/>
    </source>
</evidence>
<name>A0ABT2JCM9_9PSEU</name>
<feature type="region of interest" description="Disordered" evidence="1">
    <location>
        <begin position="107"/>
        <end position="146"/>
    </location>
</feature>
<protein>
    <submittedName>
        <fullName evidence="3">Trp biosynthesis-associated membrane protein</fullName>
    </submittedName>
</protein>
<keyword evidence="2" id="KW-0472">Membrane</keyword>
<comment type="caution">
    <text evidence="3">The sequence shown here is derived from an EMBL/GenBank/DDBJ whole genome shotgun (WGS) entry which is preliminary data.</text>
</comment>
<dbReference type="Proteomes" id="UP001156441">
    <property type="component" value="Unassembled WGS sequence"/>
</dbReference>
<keyword evidence="2" id="KW-0812">Transmembrane</keyword>